<accession>A0A1B7N0Z9</accession>
<keyword evidence="2" id="KW-1185">Reference proteome</keyword>
<dbReference type="STRING" id="1314800.A0A1B7N0Z9"/>
<dbReference type="InParanoid" id="A0A1B7N0Z9"/>
<dbReference type="OrthoDB" id="2416294at2759"/>
<gene>
    <name evidence="1" type="ORF">K503DRAFT_741030</name>
</gene>
<dbReference type="InterPro" id="IPR036397">
    <property type="entry name" value="RNaseH_sf"/>
</dbReference>
<protein>
    <recommendedName>
        <fullName evidence="3">Tc1-like transposase DDE domain-containing protein</fullName>
    </recommendedName>
</protein>
<sequence>MKTTEGHDINKKNPDFANMVSKLEFTCHARAFDVIFLPKYHSEPNFIEQCWGYAKRRIYRQKAPSSSEAILEHNIIESLDAVPQSSMRRFATRYFRFIDAYRKGLDGVQAAWSIKKYRHRILPESIMKEFDGFHVRIGTCIG</sequence>
<dbReference type="Proteomes" id="UP000092154">
    <property type="component" value="Unassembled WGS sequence"/>
</dbReference>
<evidence type="ECO:0000313" key="2">
    <source>
        <dbReference type="Proteomes" id="UP000092154"/>
    </source>
</evidence>
<reference evidence="1 2" key="1">
    <citation type="submission" date="2016-06" db="EMBL/GenBank/DDBJ databases">
        <title>Comparative genomics of the ectomycorrhizal sister species Rhizopogon vinicolor and Rhizopogon vesiculosus (Basidiomycota: Boletales) reveals a divergence of the mating type B locus.</title>
        <authorList>
            <consortium name="DOE Joint Genome Institute"/>
            <person name="Mujic A.B."/>
            <person name="Kuo A."/>
            <person name="Tritt A."/>
            <person name="Lipzen A."/>
            <person name="Chen C."/>
            <person name="Johnson J."/>
            <person name="Sharma A."/>
            <person name="Barry K."/>
            <person name="Grigoriev I.V."/>
            <person name="Spatafora J.W."/>
        </authorList>
    </citation>
    <scope>NUCLEOTIDE SEQUENCE [LARGE SCALE GENOMIC DNA]</scope>
    <source>
        <strain evidence="1 2">AM-OR11-026</strain>
    </source>
</reference>
<dbReference type="Gene3D" id="3.30.420.10">
    <property type="entry name" value="Ribonuclease H-like superfamily/Ribonuclease H"/>
    <property type="match status" value="1"/>
</dbReference>
<dbReference type="GO" id="GO:0003676">
    <property type="term" value="F:nucleic acid binding"/>
    <property type="evidence" value="ECO:0007669"/>
    <property type="project" value="InterPro"/>
</dbReference>
<dbReference type="AlphaFoldDB" id="A0A1B7N0Z9"/>
<organism evidence="1 2">
    <name type="scientific">Rhizopogon vinicolor AM-OR11-026</name>
    <dbReference type="NCBI Taxonomy" id="1314800"/>
    <lineage>
        <taxon>Eukaryota</taxon>
        <taxon>Fungi</taxon>
        <taxon>Dikarya</taxon>
        <taxon>Basidiomycota</taxon>
        <taxon>Agaricomycotina</taxon>
        <taxon>Agaricomycetes</taxon>
        <taxon>Agaricomycetidae</taxon>
        <taxon>Boletales</taxon>
        <taxon>Suillineae</taxon>
        <taxon>Rhizopogonaceae</taxon>
        <taxon>Rhizopogon</taxon>
    </lineage>
</organism>
<dbReference type="EMBL" id="KV448289">
    <property type="protein sequence ID" value="OAX38548.1"/>
    <property type="molecule type" value="Genomic_DNA"/>
</dbReference>
<proteinExistence type="predicted"/>
<evidence type="ECO:0008006" key="3">
    <source>
        <dbReference type="Google" id="ProtNLM"/>
    </source>
</evidence>
<name>A0A1B7N0Z9_9AGAM</name>
<evidence type="ECO:0000313" key="1">
    <source>
        <dbReference type="EMBL" id="OAX38548.1"/>
    </source>
</evidence>